<proteinExistence type="predicted"/>
<dbReference type="Gene3D" id="3.30.559.10">
    <property type="entry name" value="Chloramphenicol acetyltransferase-like domain"/>
    <property type="match status" value="2"/>
</dbReference>
<protein>
    <submittedName>
        <fullName evidence="1">Uncharacterized protein</fullName>
    </submittedName>
</protein>
<dbReference type="AlphaFoldDB" id="A0A6A5UJ22"/>
<dbReference type="OrthoDB" id="1862401at2759"/>
<name>A0A6A5UJ22_9PLEO</name>
<gene>
    <name evidence="1" type="ORF">BU23DRAFT_604862</name>
</gene>
<dbReference type="Proteomes" id="UP000800036">
    <property type="component" value="Unassembled WGS sequence"/>
</dbReference>
<sequence>MATIRHQRLLNLGSRSRVRGVPSSSFSPTAPLWGRPKQFQRTISDARPLKASVSDAFPRQAFLPSTLPLAKQSRRIPVRPTGWETNKETELLPMTLLGQTMPKIYALILEVFKLPEEITVEQQEGIYPILTGVMEWDEKSGEIGVRKNKDNALGFEVRYLDGEGDEFPTFSQLESRHFHADLIDSDAVYPKFTQGLVPAEGLPAAQGSVFLPTQFDFAATSETLPTVPFRAVEKTLDIDRSALAAERPNPARWEQIKDLFPQLTEEPMPPLPEGFVFPELEITMLHFPKKKVEQLKVEAMAQVGEGKWISTYDAIMGLMWQSVTRARLDFLQPDPESHSMLGHMVDIRKKVGISTSERFIGITSLPPPCGPLKIKRPRQPRQTRKGRIYNPRIRQITHPRVHESFPRVCRAQHRQATISIRPPLVLRSGSRRDVVASL</sequence>
<evidence type="ECO:0000313" key="2">
    <source>
        <dbReference type="Proteomes" id="UP000800036"/>
    </source>
</evidence>
<organism evidence="1 2">
    <name type="scientific">Bimuria novae-zelandiae CBS 107.79</name>
    <dbReference type="NCBI Taxonomy" id="1447943"/>
    <lineage>
        <taxon>Eukaryota</taxon>
        <taxon>Fungi</taxon>
        <taxon>Dikarya</taxon>
        <taxon>Ascomycota</taxon>
        <taxon>Pezizomycotina</taxon>
        <taxon>Dothideomycetes</taxon>
        <taxon>Pleosporomycetidae</taxon>
        <taxon>Pleosporales</taxon>
        <taxon>Massarineae</taxon>
        <taxon>Didymosphaeriaceae</taxon>
        <taxon>Bimuria</taxon>
    </lineage>
</organism>
<dbReference type="EMBL" id="ML976792">
    <property type="protein sequence ID" value="KAF1964340.1"/>
    <property type="molecule type" value="Genomic_DNA"/>
</dbReference>
<dbReference type="InterPro" id="IPR023213">
    <property type="entry name" value="CAT-like_dom_sf"/>
</dbReference>
<evidence type="ECO:0000313" key="1">
    <source>
        <dbReference type="EMBL" id="KAF1964340.1"/>
    </source>
</evidence>
<keyword evidence="2" id="KW-1185">Reference proteome</keyword>
<reference evidence="1" key="1">
    <citation type="journal article" date="2020" name="Stud. Mycol.">
        <title>101 Dothideomycetes genomes: a test case for predicting lifestyles and emergence of pathogens.</title>
        <authorList>
            <person name="Haridas S."/>
            <person name="Albert R."/>
            <person name="Binder M."/>
            <person name="Bloem J."/>
            <person name="Labutti K."/>
            <person name="Salamov A."/>
            <person name="Andreopoulos B."/>
            <person name="Baker S."/>
            <person name="Barry K."/>
            <person name="Bills G."/>
            <person name="Bluhm B."/>
            <person name="Cannon C."/>
            <person name="Castanera R."/>
            <person name="Culley D."/>
            <person name="Daum C."/>
            <person name="Ezra D."/>
            <person name="Gonzalez J."/>
            <person name="Henrissat B."/>
            <person name="Kuo A."/>
            <person name="Liang C."/>
            <person name="Lipzen A."/>
            <person name="Lutzoni F."/>
            <person name="Magnuson J."/>
            <person name="Mondo S."/>
            <person name="Nolan M."/>
            <person name="Ohm R."/>
            <person name="Pangilinan J."/>
            <person name="Park H.-J."/>
            <person name="Ramirez L."/>
            <person name="Alfaro M."/>
            <person name="Sun H."/>
            <person name="Tritt A."/>
            <person name="Yoshinaga Y."/>
            <person name="Zwiers L.-H."/>
            <person name="Turgeon B."/>
            <person name="Goodwin S."/>
            <person name="Spatafora J."/>
            <person name="Crous P."/>
            <person name="Grigoriev I."/>
        </authorList>
    </citation>
    <scope>NUCLEOTIDE SEQUENCE</scope>
    <source>
        <strain evidence="1">CBS 107.79</strain>
    </source>
</reference>
<accession>A0A6A5UJ22</accession>